<dbReference type="Gene3D" id="2.10.25.10">
    <property type="entry name" value="Laminin"/>
    <property type="match status" value="14"/>
</dbReference>
<feature type="region of interest" description="Disordered" evidence="13">
    <location>
        <begin position="1"/>
        <end position="25"/>
    </location>
</feature>
<dbReference type="InterPro" id="IPR035976">
    <property type="entry name" value="Sushi/SCR/CCP_sf"/>
</dbReference>
<evidence type="ECO:0000256" key="13">
    <source>
        <dbReference type="SAM" id="MobiDB-lite"/>
    </source>
</evidence>
<feature type="domain" description="EGF-like" evidence="14">
    <location>
        <begin position="2194"/>
        <end position="2230"/>
    </location>
</feature>
<feature type="domain" description="EGF-like" evidence="14">
    <location>
        <begin position="1790"/>
        <end position="1826"/>
    </location>
</feature>
<dbReference type="CDD" id="cd00054">
    <property type="entry name" value="EGF_CA"/>
    <property type="match status" value="14"/>
</dbReference>
<feature type="region of interest" description="Disordered" evidence="13">
    <location>
        <begin position="1371"/>
        <end position="1396"/>
    </location>
</feature>
<evidence type="ECO:0000256" key="9">
    <source>
        <dbReference type="ARBA" id="ARBA00072259"/>
    </source>
</evidence>
<evidence type="ECO:0000256" key="6">
    <source>
        <dbReference type="ARBA" id="ARBA00023054"/>
    </source>
</evidence>
<feature type="disulfide bond" evidence="10">
    <location>
        <begin position="2009"/>
        <end position="2018"/>
    </location>
</feature>
<feature type="region of interest" description="Disordered" evidence="13">
    <location>
        <begin position="1436"/>
        <end position="1466"/>
    </location>
</feature>
<dbReference type="PROSITE" id="PS51220">
    <property type="entry name" value="NIDO"/>
    <property type="match status" value="1"/>
</dbReference>
<dbReference type="Pfam" id="PF15035">
    <property type="entry name" value="Rootletin"/>
    <property type="match status" value="1"/>
</dbReference>
<feature type="domain" description="EGF-like" evidence="14">
    <location>
        <begin position="2156"/>
        <end position="2192"/>
    </location>
</feature>
<dbReference type="SUPFAM" id="SSF57196">
    <property type="entry name" value="EGF/Laminin"/>
    <property type="match status" value="10"/>
</dbReference>
<dbReference type="PROSITE" id="PS01186">
    <property type="entry name" value="EGF_2"/>
    <property type="match status" value="12"/>
</dbReference>
<dbReference type="Proteomes" id="UP000322234">
    <property type="component" value="Unassembled WGS sequence"/>
</dbReference>
<feature type="domain" description="EGF-like" evidence="14">
    <location>
        <begin position="2022"/>
        <end position="2058"/>
    </location>
</feature>
<feature type="domain" description="Fibronectin type-III" evidence="15">
    <location>
        <begin position="2311"/>
        <end position="2409"/>
    </location>
</feature>
<dbReference type="SMART" id="SM00179">
    <property type="entry name" value="EGF_CA"/>
    <property type="match status" value="13"/>
</dbReference>
<keyword evidence="7 10" id="KW-1015">Disulfide bond</keyword>
<dbReference type="InterPro" id="IPR036116">
    <property type="entry name" value="FN3_sf"/>
</dbReference>
<feature type="disulfide bond" evidence="10">
    <location>
        <begin position="2220"/>
        <end position="2229"/>
    </location>
</feature>
<dbReference type="FunFam" id="2.10.25.10:FF:000239">
    <property type="entry name" value="Sushi, nidogen and EGF-like domain-containing protein 1"/>
    <property type="match status" value="1"/>
</dbReference>
<dbReference type="FunFam" id="2.10.25.10:FF:000540">
    <property type="entry name" value="Sushi, nidogen and EGF-like domain-containing protein 1"/>
    <property type="match status" value="1"/>
</dbReference>
<feature type="domain" description="EGF-like" evidence="14">
    <location>
        <begin position="1832"/>
        <end position="1868"/>
    </location>
</feature>
<keyword evidence="5" id="KW-0677">Repeat</keyword>
<feature type="compositionally biased region" description="Basic and acidic residues" evidence="13">
    <location>
        <begin position="1176"/>
        <end position="1187"/>
    </location>
</feature>
<dbReference type="Gene3D" id="2.60.40.10">
    <property type="entry name" value="Immunoglobulins"/>
    <property type="match status" value="3"/>
</dbReference>
<evidence type="ECO:0000256" key="4">
    <source>
        <dbReference type="ARBA" id="ARBA00022729"/>
    </source>
</evidence>
<feature type="disulfide bond" evidence="10">
    <location>
        <begin position="1970"/>
        <end position="1979"/>
    </location>
</feature>
<feature type="disulfide bond" evidence="10">
    <location>
        <begin position="2086"/>
        <end position="2095"/>
    </location>
</feature>
<dbReference type="EMBL" id="VBQZ03000229">
    <property type="protein sequence ID" value="MXQ98299.1"/>
    <property type="molecule type" value="Genomic_DNA"/>
</dbReference>
<feature type="disulfide bond" evidence="10">
    <location>
        <begin position="2258"/>
        <end position="2267"/>
    </location>
</feature>
<keyword evidence="3 11" id="KW-0768">Sushi</keyword>
<evidence type="ECO:0000259" key="16">
    <source>
        <dbReference type="PROSITE" id="PS50923"/>
    </source>
</evidence>
<dbReference type="SUPFAM" id="SSF57535">
    <property type="entry name" value="Complement control module/SCR domain"/>
    <property type="match status" value="1"/>
</dbReference>
<dbReference type="FunFam" id="2.10.25.10:FF:000308">
    <property type="entry name" value="Sushi, nidogen and EGF like domains 1"/>
    <property type="match status" value="1"/>
</dbReference>
<feature type="compositionally biased region" description="Polar residues" evidence="13">
    <location>
        <begin position="561"/>
        <end position="575"/>
    </location>
</feature>
<feature type="domain" description="EGF-like" evidence="14">
    <location>
        <begin position="1871"/>
        <end position="1903"/>
    </location>
</feature>
<accession>A0A6B0S6I1</accession>
<evidence type="ECO:0000259" key="15">
    <source>
        <dbReference type="PROSITE" id="PS50853"/>
    </source>
</evidence>
<dbReference type="PROSITE" id="PS00022">
    <property type="entry name" value="EGF_1"/>
    <property type="match status" value="14"/>
</dbReference>
<protein>
    <recommendedName>
        <fullName evidence="9">Sushi, nidogen and EGF-like domain-containing protein 1</fullName>
    </recommendedName>
</protein>
<evidence type="ECO:0000256" key="8">
    <source>
        <dbReference type="ARBA" id="ARBA00023180"/>
    </source>
</evidence>
<feature type="disulfide bond" evidence="11">
    <location>
        <begin position="2127"/>
        <end position="2154"/>
    </location>
</feature>
<dbReference type="InterPro" id="IPR013783">
    <property type="entry name" value="Ig-like_fold"/>
</dbReference>
<dbReference type="SUPFAM" id="SSF49265">
    <property type="entry name" value="Fibronectin type III"/>
    <property type="match status" value="2"/>
</dbReference>
<feature type="disulfide bond" evidence="10">
    <location>
        <begin position="2182"/>
        <end position="2191"/>
    </location>
</feature>
<feature type="compositionally biased region" description="Basic and acidic residues" evidence="13">
    <location>
        <begin position="1194"/>
        <end position="1213"/>
    </location>
</feature>
<dbReference type="FunFam" id="2.60.40.10:FF:000870">
    <property type="entry name" value="sushi, nidogen and EGF-like domain-containing protein 1 isoform X3"/>
    <property type="match status" value="1"/>
</dbReference>
<keyword evidence="4" id="KW-0732">Signal</keyword>
<keyword evidence="6 12" id="KW-0175">Coiled coil</keyword>
<dbReference type="FunFam" id="2.10.25.10:FF:000109">
    <property type="entry name" value="Notch homolog 4, [Drosophila]"/>
    <property type="match status" value="1"/>
</dbReference>
<evidence type="ECO:0000256" key="7">
    <source>
        <dbReference type="ARBA" id="ARBA00023157"/>
    </source>
</evidence>
<feature type="domain" description="EGF-like" evidence="14">
    <location>
        <begin position="2232"/>
        <end position="2268"/>
    </location>
</feature>
<dbReference type="InterPro" id="IPR018097">
    <property type="entry name" value="EGF_Ca-bd_CS"/>
</dbReference>
<evidence type="ECO:0000256" key="11">
    <source>
        <dbReference type="PROSITE-ProRule" id="PRU00302"/>
    </source>
</evidence>
<feature type="region of interest" description="Disordered" evidence="13">
    <location>
        <begin position="204"/>
        <end position="233"/>
    </location>
</feature>
<dbReference type="GO" id="GO:0005509">
    <property type="term" value="F:calcium ion binding"/>
    <property type="evidence" value="ECO:0007669"/>
    <property type="project" value="InterPro"/>
</dbReference>
<feature type="compositionally biased region" description="Low complexity" evidence="13">
    <location>
        <begin position="1436"/>
        <end position="1446"/>
    </location>
</feature>
<evidence type="ECO:0000256" key="1">
    <source>
        <dbReference type="ARBA" id="ARBA00022536"/>
    </source>
</evidence>
<evidence type="ECO:0000256" key="3">
    <source>
        <dbReference type="ARBA" id="ARBA00022659"/>
    </source>
</evidence>
<dbReference type="GO" id="GO:0031012">
    <property type="term" value="C:extracellular matrix"/>
    <property type="evidence" value="ECO:0007669"/>
    <property type="project" value="UniProtKB-ARBA"/>
</dbReference>
<dbReference type="PANTHER" id="PTHR12916">
    <property type="entry name" value="CYTOCHROME C OXIDASE POLYPEPTIDE VIC-2"/>
    <property type="match status" value="1"/>
</dbReference>
<evidence type="ECO:0000256" key="12">
    <source>
        <dbReference type="SAM" id="Coils"/>
    </source>
</evidence>
<dbReference type="CDD" id="cd00063">
    <property type="entry name" value="FN3"/>
    <property type="match status" value="3"/>
</dbReference>
<reference evidence="18" key="1">
    <citation type="submission" date="2019-10" db="EMBL/GenBank/DDBJ databases">
        <title>The sequence and de novo assembly of the wild yak genome.</title>
        <authorList>
            <person name="Liu Y."/>
        </authorList>
    </citation>
    <scope>NUCLEOTIDE SEQUENCE [LARGE SCALE GENOMIC DNA]</scope>
    <source>
        <strain evidence="18">WY2019</strain>
    </source>
</reference>
<dbReference type="InterPro" id="IPR055167">
    <property type="entry name" value="Rootletin-like_CC"/>
</dbReference>
<feature type="region of interest" description="Disordered" evidence="13">
    <location>
        <begin position="492"/>
        <end position="527"/>
    </location>
</feature>
<comment type="caution">
    <text evidence="18">The sequence shown here is derived from an EMBL/GenBank/DDBJ whole genome shotgun (WGS) entry which is preliminary data.</text>
</comment>
<dbReference type="SMART" id="SM00181">
    <property type="entry name" value="EGF"/>
    <property type="match status" value="14"/>
</dbReference>
<feature type="compositionally biased region" description="Polar residues" evidence="13">
    <location>
        <begin position="1231"/>
        <end position="1242"/>
    </location>
</feature>
<keyword evidence="8" id="KW-0325">Glycoprotein</keyword>
<dbReference type="InterPro" id="IPR000436">
    <property type="entry name" value="Sushi_SCR_CCP_dom"/>
</dbReference>
<dbReference type="FunFam" id="2.10.25.10:FF:000251">
    <property type="entry name" value="sushi, nidogen and EGF-like domain-containing protein 1"/>
    <property type="match status" value="1"/>
</dbReference>
<dbReference type="Pfam" id="PF00041">
    <property type="entry name" value="fn3"/>
    <property type="match status" value="3"/>
</dbReference>
<feature type="coiled-coil region" evidence="12">
    <location>
        <begin position="99"/>
        <end position="126"/>
    </location>
</feature>
<dbReference type="InterPro" id="IPR003961">
    <property type="entry name" value="FN3_dom"/>
</dbReference>
<feature type="disulfide bond" evidence="10">
    <location>
        <begin position="2296"/>
        <end position="2305"/>
    </location>
</feature>
<evidence type="ECO:0000313" key="19">
    <source>
        <dbReference type="Proteomes" id="UP000322234"/>
    </source>
</evidence>
<feature type="domain" description="EGF-like" evidence="14">
    <location>
        <begin position="1983"/>
        <end position="2019"/>
    </location>
</feature>
<dbReference type="FunFam" id="2.10.25.10:FF:000213">
    <property type="entry name" value="sushi, nidogen and EGF-like domain-containing protein 1"/>
    <property type="match status" value="1"/>
</dbReference>
<gene>
    <name evidence="18" type="ORF">E5288_WYG018455</name>
</gene>
<dbReference type="PROSITE" id="PS50853">
    <property type="entry name" value="FN3"/>
    <property type="match status" value="3"/>
</dbReference>
<feature type="domain" description="NIDO" evidence="17">
    <location>
        <begin position="1500"/>
        <end position="1655"/>
    </location>
</feature>
<feature type="disulfide bond" evidence="10">
    <location>
        <begin position="2048"/>
        <end position="2057"/>
    </location>
</feature>
<dbReference type="FunFam" id="2.10.25.10:FF:000360">
    <property type="entry name" value="Sushi, nidogen and EGF like domains 1"/>
    <property type="match status" value="1"/>
</dbReference>
<feature type="coiled-coil region" evidence="12">
    <location>
        <begin position="260"/>
        <end position="291"/>
    </location>
</feature>
<dbReference type="Pfam" id="PF06119">
    <property type="entry name" value="NIDO"/>
    <property type="match status" value="1"/>
</dbReference>
<feature type="domain" description="EGF-like" evidence="14">
    <location>
        <begin position="1708"/>
        <end position="1744"/>
    </location>
</feature>
<feature type="compositionally biased region" description="Polar residues" evidence="13">
    <location>
        <begin position="1"/>
        <end position="15"/>
    </location>
</feature>
<dbReference type="FunFam" id="2.10.25.10:FF:000457">
    <property type="entry name" value="Sushi, nidogen and EGF like domains 1"/>
    <property type="match status" value="1"/>
</dbReference>
<dbReference type="SMART" id="SM00032">
    <property type="entry name" value="CCP"/>
    <property type="match status" value="1"/>
</dbReference>
<dbReference type="CDD" id="cd00033">
    <property type="entry name" value="CCP"/>
    <property type="match status" value="1"/>
</dbReference>
<organism evidence="18 19">
    <name type="scientific">Bos mutus</name>
    <name type="common">wild yak</name>
    <dbReference type="NCBI Taxonomy" id="72004"/>
    <lineage>
        <taxon>Eukaryota</taxon>
        <taxon>Metazoa</taxon>
        <taxon>Chordata</taxon>
        <taxon>Craniata</taxon>
        <taxon>Vertebrata</taxon>
        <taxon>Euteleostomi</taxon>
        <taxon>Mammalia</taxon>
        <taxon>Eutheria</taxon>
        <taxon>Laurasiatheria</taxon>
        <taxon>Artiodactyla</taxon>
        <taxon>Ruminantia</taxon>
        <taxon>Pecora</taxon>
        <taxon>Bovidae</taxon>
        <taxon>Bovinae</taxon>
        <taxon>Bos</taxon>
    </lineage>
</organism>
<dbReference type="FunFam" id="2.60.40.10:FF:000618">
    <property type="entry name" value="sushi, nidogen and EGF-like domain-containing protein 1 isoform X2"/>
    <property type="match status" value="1"/>
</dbReference>
<evidence type="ECO:0000256" key="2">
    <source>
        <dbReference type="ARBA" id="ARBA00022553"/>
    </source>
</evidence>
<dbReference type="PROSITE" id="PS00010">
    <property type="entry name" value="ASX_HYDROXYL"/>
    <property type="match status" value="5"/>
</dbReference>
<evidence type="ECO:0000313" key="18">
    <source>
        <dbReference type="EMBL" id="MXQ98299.1"/>
    </source>
</evidence>
<feature type="domain" description="EGF-like" evidence="14">
    <location>
        <begin position="2060"/>
        <end position="2096"/>
    </location>
</feature>
<feature type="disulfide bond" evidence="10">
    <location>
        <begin position="1696"/>
        <end position="1705"/>
    </location>
</feature>
<proteinExistence type="predicted"/>
<feature type="disulfide bond" evidence="10">
    <location>
        <begin position="1734"/>
        <end position="1743"/>
    </location>
</feature>
<feature type="region of interest" description="Disordered" evidence="13">
    <location>
        <begin position="2607"/>
        <end position="2626"/>
    </location>
</feature>
<dbReference type="InterPro" id="IPR003886">
    <property type="entry name" value="NIDO_dom"/>
</dbReference>
<evidence type="ECO:0000259" key="14">
    <source>
        <dbReference type="PROSITE" id="PS50026"/>
    </source>
</evidence>
<dbReference type="Pfam" id="PF00008">
    <property type="entry name" value="EGF"/>
    <property type="match status" value="11"/>
</dbReference>
<feature type="disulfide bond" evidence="10">
    <location>
        <begin position="2739"/>
        <end position="2748"/>
    </location>
</feature>
<feature type="compositionally biased region" description="Basic and acidic residues" evidence="13">
    <location>
        <begin position="1371"/>
        <end position="1393"/>
    </location>
</feature>
<dbReference type="FunFam" id="2.10.25.10:FF:000006">
    <property type="entry name" value="Versican core protein-like isoform 1"/>
    <property type="match status" value="1"/>
</dbReference>
<keyword evidence="1 10" id="KW-0245">EGF-like domain</keyword>
<dbReference type="Pfam" id="PF12661">
    <property type="entry name" value="hEGF"/>
    <property type="match status" value="2"/>
</dbReference>
<keyword evidence="19" id="KW-1185">Reference proteome</keyword>
<feature type="coiled-coil region" evidence="12">
    <location>
        <begin position="1300"/>
        <end position="1327"/>
    </location>
</feature>
<dbReference type="SMART" id="SM00539">
    <property type="entry name" value="NIDO"/>
    <property type="match status" value="1"/>
</dbReference>
<sequence length="2765" mass="300839">MLSPQPVMSSASSEPGNGDSAERSRLGLDAVIKRLEDTVLSPTASREDRALTVRGGRWRASPIPVPARIRDIVAGSLAEGPRQGLREPLASPGSGPEEHTLLQDELSRLEDLLAQAGAERDELAGRYHTVNERGGEMLGTRGQWEYKPQKPCSQIRQPSESRGCHQLSPEDSPVVWASSRGFPATRPTWGLQAHLWWAARPAGLGSSRPGGQSAPLKSGGAAQSSWGHLSPGGLGAGGLRGGCPPTITLPHPCPSRSTGLSQVNALLREQLEQLRKAHDRLAEELARTTGSVPRLWAELELREAQRRTHREAGRARSGQPQDTLLQRQVTALRGRLAELRAATEKGLADLRADVARMARRLHTACLNLSSNLRLTAGSEAAALEQQLRDKVREMLQLQGCWAAEKAALQARLAEQTLLVEKLTEQNASKERAISSLRMDVQRLESQHGGGGPTAPEDSRAEVETLRLLLDSITQLHPLCSLKVAQADAGSEELARSSGAEGEGAQGQRGSPLHAGNSLRAESPADPDSALWAVRQAIQRWRQREQELRQQLESSEARATGLQKQLSESQRELQASRSLLQEERQDLRGKLEAQSREAQWSRMTSELLGREKTALEETVEELRGEAATSHAEKQSLEARNAELQRSLRQCTEQKEALERQGERGRRALESSQGRLEQLEGTVSGLKTELVSAQEALDSARLQRDILESEREGLHGALARAESSKADLELLVSRLKAEGVEQRDSLAKMAAVTEALAQDKGSLNHLVLQVRREPRGTDLPRVPLPQSSREPQPLLRAERRGLQRACGQLEERLERLEGQATRLRRERAQLQEQVGQVTCNKQALEKQLAQSLQDQEAQMAALQRALQEKEALSEERVQLLAKQEALEKQGQLMAEEAADLRAERDALESSLFEAQQLASQLQARQEHLEGEARGARLARQALQVELEQLQSVQEAQETRLRRQAAQQERDAQLALESWALAHREDLARLQREKETLSLSLMEEKEAAARRLKQEKELSAKNATRRAALKEEIQSLRRERDESLLQLQHEKQQALLLRDAELSRLRGELQLVRQEAQGQQEQAEATISTVASELKALQAQFEDAISAHQTEARALRETLRALVAQQSSTGREAETLRAQLDEAHEALAALHRELQGSEETQERLQKEARDARRALADVAREKDALRDSNTELRATLRRAEQEKASFKRSTEEREQKVLGGLSPEHVSRGRGQHSLPTTPAPSGTGAQAAPSQWPLHVQVTTLEAENQRKSRELVRLQTRGAQEPSRQEALALQTLVAEAKAAREDSQWEVRRLRRMLAEVEAQAKTREKHLERQLCESRGSERALWAELHGVAQKLLQADGVADSLQAHPDRACGRAHGLKQEPARAEGTRRETEGQRGQLWSMLRPSVGLHGWSPVASPEPAGPPTRGLARGLRAPRGQDQAAVPAAHAHPHWTLPNRRTDRSKSPVDEKVNNNGIISFLKEVSQFTPVAFPIAKDRCVVAAFWADVDNRRAGDVYFREATDAATLRRATADVRRYFPELPGFSATWVFVATWYRVTFFGGSASSPVNTFQTVLITDGTLSFTIFNYESITWTTGTHASSGGNASGLGGIAAQAGFNAGDGQRYFSIPGSRTAGMAEVETTTNVGVPGRWAFRIDDAQVRVGGCGHTTSVCQTLRPCLNGGKCIDDCVTGNPSYTCSCLSGFTGRTCHLDVNECASHPCQNGGTCTHGVNSFSCQCPAGFRGPTCETAESPCDDRDVPSAGGCGAGRGASGAGCWVVRGWCAAELPPLPPADVDECSSDPCLNGGSCVDLVGNFTCLCAEPFEGPRCETGHHPVPDACLSGPCQNGGTCVDADQGYVCECPEGFMGLNCRERTPSSCECRNGGRCLGANSTLCQCPPGFFGLLCEFEVTATPCNMNTQCPDGGYCMEYGGSYLCVCHADHNVSHSLPSPCDSDPCFNGGSCDAHEDSYTCECPRGFHGRHCEKARPRLCSSGPCRNGGTCKEAGGEYHCDCPYRFTGRHCEIGKPDSCASGPCHNGGTCFHYIGKYKCDCPPGFSGRHCEIAPSPCFRSPCMNGGTCEDLGTDFSCHCQAGYTGRRCQAEVDCGPPGEVQHATLRFNGTRLGSVALYLCDRGYSPSASSHVRVCQPQGVWSEPPQCHEIDECRSQPCLHGGSCQDRIAGYLCVCSPGREGTHCERETDKCQAQPCRNGGTCRDLPGASVCQCPPGFTGVHCETEVDACDSSPCQHGGRCENGGGAYLCVCPEGFFGYHCETVSDPCFSSPCGGRGYCLASNGSHSCTCKVGYTGRDCDKELFPPTALKVEQVEESGVSISWRPPEGPAARQLLDGYAVTYVSSDGSYRRTDFVDRGRSAHQLRALAPGRAYNVSVFSVKRNANNKNDISRPVVLLARTRPRPIEGLEVANVTASAISVRWALHRIRHATVSSVRLSIRHPEAQEEQSTDVDRSVDRFTFRALLPGRRYAIWVTALSGLGGQERPTESLASAPVHVWTRPLPPANLTAARVTATSAHVVWDAPAPGASLEAYVINVTTSQSTKSRYVPNGRLVSYTVRDLAPGRRYQLSVTAVQSTGGGQLHSEPAHLYIITCECAPPRSLPRPSRDAPGTDRQSGNRALRLLNDPGAPAMPTQVPRFSELVDGRGRVRARFSGSPSKRVTVRSQPTALVQLENTDAVPTLASLALQLPERGGDKDLTAHDPFADAPGNCSENPCQNGGTCVPGEDAHSCDCSPGFKGRHCELGLRMFLLRSINLTCF</sequence>
<evidence type="ECO:0000256" key="10">
    <source>
        <dbReference type="PROSITE-ProRule" id="PRU00076"/>
    </source>
</evidence>
<dbReference type="GO" id="GO:0007160">
    <property type="term" value="P:cell-matrix adhesion"/>
    <property type="evidence" value="ECO:0007669"/>
    <property type="project" value="InterPro"/>
</dbReference>
<dbReference type="InterPro" id="IPR009030">
    <property type="entry name" value="Growth_fac_rcpt_cys_sf"/>
</dbReference>
<dbReference type="FunFam" id="2.10.25.10:FF:000296">
    <property type="entry name" value="Sushi, nidogen and EGF like domains 1"/>
    <property type="match status" value="1"/>
</dbReference>
<evidence type="ECO:0000256" key="5">
    <source>
        <dbReference type="ARBA" id="ARBA00022737"/>
    </source>
</evidence>
<dbReference type="FunFam" id="2.10.25.10:FF:000283">
    <property type="entry name" value="sushi, nidogen and EGF-like domain-containing protein 1 isoform X2"/>
    <property type="match status" value="1"/>
</dbReference>
<dbReference type="FunFam" id="2.10.25.10:FF:000255">
    <property type="entry name" value="Sushi, nidogen and EGF-like domains 1"/>
    <property type="match status" value="1"/>
</dbReference>
<dbReference type="PROSITE" id="PS50923">
    <property type="entry name" value="SUSHI"/>
    <property type="match status" value="1"/>
</dbReference>
<feature type="disulfide bond" evidence="10">
    <location>
        <begin position="1893"/>
        <end position="1902"/>
    </location>
</feature>
<feature type="region of interest" description="Disordered" evidence="13">
    <location>
        <begin position="551"/>
        <end position="575"/>
    </location>
</feature>
<name>A0A6B0S6I1_9CETA</name>
<feature type="coiled-coil region" evidence="12">
    <location>
        <begin position="405"/>
        <end position="446"/>
    </location>
</feature>
<feature type="region of interest" description="Disordered" evidence="13">
    <location>
        <begin position="617"/>
        <end position="637"/>
    </location>
</feature>
<feature type="domain" description="Fibronectin type-III" evidence="15">
    <location>
        <begin position="2410"/>
        <end position="2508"/>
    </location>
</feature>
<dbReference type="PROSITE" id="PS50026">
    <property type="entry name" value="EGF_3"/>
    <property type="match status" value="14"/>
</dbReference>
<feature type="domain" description="Fibronectin type-III" evidence="15">
    <location>
        <begin position="2509"/>
        <end position="2605"/>
    </location>
</feature>
<feature type="domain" description="EGF-like" evidence="14">
    <location>
        <begin position="2713"/>
        <end position="2749"/>
    </location>
</feature>
<dbReference type="InterPro" id="IPR013032">
    <property type="entry name" value="EGF-like_CS"/>
</dbReference>
<dbReference type="FunFam" id="2.60.40.10:FF:000633">
    <property type="entry name" value="Sushi, nidogen and EGF like domains 1"/>
    <property type="match status" value="1"/>
</dbReference>
<feature type="disulfide bond" evidence="10">
    <location>
        <begin position="1816"/>
        <end position="1825"/>
    </location>
</feature>
<feature type="domain" description="EGF-like" evidence="14">
    <location>
        <begin position="2270"/>
        <end position="2306"/>
    </location>
</feature>
<feature type="domain" description="EGF-like" evidence="14">
    <location>
        <begin position="1665"/>
        <end position="1706"/>
    </location>
</feature>
<evidence type="ECO:0000259" key="17">
    <source>
        <dbReference type="PROSITE" id="PS51220"/>
    </source>
</evidence>
<dbReference type="InterPro" id="IPR000152">
    <property type="entry name" value="EGF-type_Asp/Asn_hydroxyl_site"/>
</dbReference>
<dbReference type="PANTHER" id="PTHR12916:SF9">
    <property type="entry name" value="NEUROGENIC LOCUS NOTCH HOMOLOG PROTEIN 1-RELATED"/>
    <property type="match status" value="1"/>
</dbReference>
<feature type="compositionally biased region" description="Basic and acidic residues" evidence="13">
    <location>
        <begin position="1456"/>
        <end position="1466"/>
    </location>
</feature>
<dbReference type="PRINTS" id="PR00010">
    <property type="entry name" value="EGFBLOOD"/>
</dbReference>
<dbReference type="SMART" id="SM00060">
    <property type="entry name" value="FN3"/>
    <property type="match status" value="3"/>
</dbReference>
<dbReference type="SUPFAM" id="SSF57184">
    <property type="entry name" value="Growth factor receptor domain"/>
    <property type="match status" value="1"/>
</dbReference>
<dbReference type="InterPro" id="IPR001881">
    <property type="entry name" value="EGF-like_Ca-bd_dom"/>
</dbReference>
<feature type="region of interest" description="Disordered" evidence="13">
    <location>
        <begin position="1176"/>
        <end position="1248"/>
    </location>
</feature>
<dbReference type="FunFam" id="2.10.25.10:FF:000057">
    <property type="entry name" value="protocadherin Fat 1 isoform X2"/>
    <property type="match status" value="1"/>
</dbReference>
<feature type="domain" description="Sushi" evidence="16">
    <location>
        <begin position="2099"/>
        <end position="2156"/>
    </location>
</feature>
<keyword evidence="2" id="KW-0597">Phosphoprotein</keyword>
<dbReference type="FunFam" id="2.10.25.10:FF:000365">
    <property type="entry name" value="Sushi, nidogen and EGF like domains 1"/>
    <property type="match status" value="1"/>
</dbReference>
<feature type="domain" description="EGF-like" evidence="14">
    <location>
        <begin position="1944"/>
        <end position="1980"/>
    </location>
</feature>
<feature type="region of interest" description="Disordered" evidence="13">
    <location>
        <begin position="79"/>
        <end position="99"/>
    </location>
</feature>
<dbReference type="PROSITE" id="PS01187">
    <property type="entry name" value="EGF_CA"/>
    <property type="match status" value="1"/>
</dbReference>
<feature type="disulfide bond" evidence="10">
    <location>
        <begin position="1858"/>
        <end position="1867"/>
    </location>
</feature>
<dbReference type="InterPro" id="IPR000742">
    <property type="entry name" value="EGF"/>
</dbReference>
<comment type="caution">
    <text evidence="10">Lacks conserved residue(s) required for the propagation of feature annotation.</text>
</comment>